<sequence length="449" mass="50804">MATPCRHVCHLEKARVQLPRPPAAIQVSEGSYKSQQFGGSPYSLPLAYTQHWRTFRDDVSTALTQIDRNSQVPNVSAFDKTSDRHLVANKDGLYAKFLANIATPLNMCLEHIPDLKDCRFADFHATFMYRPSRSEPERKLVPDFSIVDAHGALHSTKPMIVSEMKTFWTFNMELADIDPAVAISSYLAVLENPLGQLTAHMNTQKLKFGFLTTYEHTIFVRRDDQLMFSISSPFPHTAKYPSLREAMLYLIWAAKTQGAAFNSKYSTSQLCHSLIPEPVSDCSSSSEFSYDAIETGGIEERFCPAASGGQAETEAVTTSLKGVQLSDTFKTSHKTLLPSTTITAKIHKCDILNTLCERDERAVYKCLWQGQNLLLKWWDAADEFAQLSFRKKNIVHRDAQPNVLWDSATQTMSVIDWEIMRIQTDMPPPEDFEIHMVMVFCDERSAHKQ</sequence>
<dbReference type="OrthoDB" id="2156052at2759"/>
<name>S8BSQ4_DACHA</name>
<dbReference type="AlphaFoldDB" id="S8BSQ4"/>
<reference evidence="1 2" key="1">
    <citation type="journal article" date="2013" name="PLoS Genet.">
        <title>Genomic mechanisms accounting for the adaptation to parasitism in nematode-trapping fungi.</title>
        <authorList>
            <person name="Meerupati T."/>
            <person name="Andersson K.M."/>
            <person name="Friman E."/>
            <person name="Kumar D."/>
            <person name="Tunlid A."/>
            <person name="Ahren D."/>
        </authorList>
    </citation>
    <scope>NUCLEOTIDE SEQUENCE [LARGE SCALE GENOMIC DNA]</scope>
    <source>
        <strain evidence="1 2">CBS 200.50</strain>
    </source>
</reference>
<dbReference type="Proteomes" id="UP000015100">
    <property type="component" value="Unassembled WGS sequence"/>
</dbReference>
<organism evidence="1 2">
    <name type="scientific">Dactylellina haptotyla (strain CBS 200.50)</name>
    <name type="common">Nematode-trapping fungus</name>
    <name type="synonym">Monacrosporium haptotylum</name>
    <dbReference type="NCBI Taxonomy" id="1284197"/>
    <lineage>
        <taxon>Eukaryota</taxon>
        <taxon>Fungi</taxon>
        <taxon>Dikarya</taxon>
        <taxon>Ascomycota</taxon>
        <taxon>Pezizomycotina</taxon>
        <taxon>Orbiliomycetes</taxon>
        <taxon>Orbiliales</taxon>
        <taxon>Orbiliaceae</taxon>
        <taxon>Dactylellina</taxon>
    </lineage>
</organism>
<gene>
    <name evidence="1" type="ORF">H072_3500</name>
</gene>
<protein>
    <submittedName>
        <fullName evidence="1">Uncharacterized protein</fullName>
    </submittedName>
</protein>
<dbReference type="HOGENOM" id="CLU_609754_0_0_1"/>
<comment type="caution">
    <text evidence="1">The sequence shown here is derived from an EMBL/GenBank/DDBJ whole genome shotgun (WGS) entry which is preliminary data.</text>
</comment>
<evidence type="ECO:0000313" key="1">
    <source>
        <dbReference type="EMBL" id="EPS42508.1"/>
    </source>
</evidence>
<keyword evidence="2" id="KW-1185">Reference proteome</keyword>
<accession>S8BSQ4</accession>
<evidence type="ECO:0000313" key="2">
    <source>
        <dbReference type="Proteomes" id="UP000015100"/>
    </source>
</evidence>
<proteinExistence type="predicted"/>
<reference evidence="2" key="2">
    <citation type="submission" date="2013-04" db="EMBL/GenBank/DDBJ databases">
        <title>Genomic mechanisms accounting for the adaptation to parasitism in nematode-trapping fungi.</title>
        <authorList>
            <person name="Ahren D.G."/>
        </authorList>
    </citation>
    <scope>NUCLEOTIDE SEQUENCE [LARGE SCALE GENOMIC DNA]</scope>
    <source>
        <strain evidence="2">CBS 200.50</strain>
    </source>
</reference>
<dbReference type="EMBL" id="AQGS01000111">
    <property type="protein sequence ID" value="EPS42508.1"/>
    <property type="molecule type" value="Genomic_DNA"/>
</dbReference>